<evidence type="ECO:0008006" key="4">
    <source>
        <dbReference type="Google" id="ProtNLM"/>
    </source>
</evidence>
<dbReference type="Gene3D" id="6.10.250.2440">
    <property type="match status" value="2"/>
</dbReference>
<dbReference type="OrthoDB" id="2348401at2759"/>
<gene>
    <name evidence="2" type="ORF">I313_02900</name>
</gene>
<dbReference type="HOGENOM" id="CLU_102617_3_0_1"/>
<feature type="region of interest" description="Disordered" evidence="1">
    <location>
        <begin position="40"/>
        <end position="73"/>
    </location>
</feature>
<proteinExistence type="predicted"/>
<sequence>MSDAVSTGRQSLTDKASSSLKPDSEKSYIEQASDFVSGKLDSAASALQPQQEKSTTQKIGDAVSGDNRNRDVA</sequence>
<dbReference type="Pfam" id="PF04119">
    <property type="entry name" value="HSP9_HSP12"/>
    <property type="match status" value="1"/>
</dbReference>
<accession>A0A0D0V316</accession>
<feature type="region of interest" description="Disordered" evidence="1">
    <location>
        <begin position="1"/>
        <end position="28"/>
    </location>
</feature>
<dbReference type="PIRSF" id="PIRSF002590">
    <property type="entry name" value="HSP9/HSP12_fun"/>
    <property type="match status" value="1"/>
</dbReference>
<dbReference type="InterPro" id="IPR007250">
    <property type="entry name" value="HSP9_HSP12"/>
</dbReference>
<evidence type="ECO:0000313" key="2">
    <source>
        <dbReference type="EMBL" id="KIR40954.1"/>
    </source>
</evidence>
<feature type="compositionally biased region" description="Polar residues" evidence="1">
    <location>
        <begin position="1"/>
        <end position="21"/>
    </location>
</feature>
<organism evidence="2 3">
    <name type="scientific">Cryptococcus deuterogattii Ram5</name>
    <dbReference type="NCBI Taxonomy" id="1296110"/>
    <lineage>
        <taxon>Eukaryota</taxon>
        <taxon>Fungi</taxon>
        <taxon>Dikarya</taxon>
        <taxon>Basidiomycota</taxon>
        <taxon>Agaricomycotina</taxon>
        <taxon>Tremellomycetes</taxon>
        <taxon>Tremellales</taxon>
        <taxon>Cryptococcaceae</taxon>
        <taxon>Cryptococcus</taxon>
        <taxon>Cryptococcus gattii species complex</taxon>
    </lineage>
</organism>
<dbReference type="AlphaFoldDB" id="A0A0D0V316"/>
<reference evidence="2 3" key="1">
    <citation type="submission" date="2015-01" db="EMBL/GenBank/DDBJ databases">
        <title>The Genome Sequence of Cryptococcus gattii Ram5.</title>
        <authorList>
            <consortium name="The Broad Institute Genomics Platform"/>
            <person name="Cuomo C."/>
            <person name="Litvintseva A."/>
            <person name="Chen Y."/>
            <person name="Heitman J."/>
            <person name="Sun S."/>
            <person name="Springer D."/>
            <person name="Dromer F."/>
            <person name="Young S."/>
            <person name="Zeng Q."/>
            <person name="Gargeya S."/>
            <person name="Abouelleil A."/>
            <person name="Alvarado L."/>
            <person name="Chapman S.B."/>
            <person name="Gainer-Dewar J."/>
            <person name="Goldberg J."/>
            <person name="Griggs A."/>
            <person name="Gujja S."/>
            <person name="Hansen M."/>
            <person name="Howarth C."/>
            <person name="Imamovic A."/>
            <person name="Larimer J."/>
            <person name="Murphy C."/>
            <person name="Naylor J."/>
            <person name="Pearson M."/>
            <person name="Priest M."/>
            <person name="Roberts A."/>
            <person name="Saif S."/>
            <person name="Shea T."/>
            <person name="Sykes S."/>
            <person name="Wortman J."/>
            <person name="Nusbaum C."/>
            <person name="Birren B."/>
        </authorList>
    </citation>
    <scope>NUCLEOTIDE SEQUENCE [LARGE SCALE GENOMIC DNA]</scope>
    <source>
        <strain evidence="2 3">Ram5</strain>
    </source>
</reference>
<name>A0A0D0V316_9TREE</name>
<evidence type="ECO:0000313" key="3">
    <source>
        <dbReference type="Proteomes" id="UP000053392"/>
    </source>
</evidence>
<dbReference type="Proteomes" id="UP000053392">
    <property type="component" value="Unassembled WGS sequence"/>
</dbReference>
<feature type="compositionally biased region" description="Polar residues" evidence="1">
    <location>
        <begin position="45"/>
        <end position="58"/>
    </location>
</feature>
<evidence type="ECO:0000256" key="1">
    <source>
        <dbReference type="SAM" id="MobiDB-lite"/>
    </source>
</evidence>
<keyword evidence="3" id="KW-1185">Reference proteome</keyword>
<dbReference type="EMBL" id="KN847901">
    <property type="protein sequence ID" value="KIR40954.1"/>
    <property type="molecule type" value="Genomic_DNA"/>
</dbReference>
<protein>
    <recommendedName>
        <fullName evidence="4">Heat shock protein 9/12</fullName>
    </recommendedName>
</protein>